<dbReference type="InterPro" id="IPR005990">
    <property type="entry name" value="IMP_DH"/>
</dbReference>
<evidence type="ECO:0000256" key="1">
    <source>
        <dbReference type="ARBA" id="ARBA00022726"/>
    </source>
</evidence>
<feature type="binding site" evidence="6">
    <location>
        <begin position="251"/>
        <end position="253"/>
    </location>
    <ligand>
        <name>NADP(+)</name>
        <dbReference type="ChEBI" id="CHEBI:58349"/>
    </ligand>
</feature>
<feature type="binding site" evidence="8">
    <location>
        <begin position="251"/>
        <end position="253"/>
    </location>
    <ligand>
        <name>NAD(+)</name>
        <dbReference type="ChEBI" id="CHEBI:57540"/>
    </ligand>
</feature>
<evidence type="ECO:0000256" key="3">
    <source>
        <dbReference type="ARBA" id="ARBA00022857"/>
    </source>
</evidence>
<feature type="binding site" description="in other chain" evidence="9">
    <location>
        <position position="303"/>
    </location>
    <ligand>
        <name>K(+)</name>
        <dbReference type="ChEBI" id="CHEBI:29103"/>
        <note>ligand shared between two tetrameric partners</note>
    </ligand>
</feature>
<evidence type="ECO:0000313" key="12">
    <source>
        <dbReference type="EMBL" id="GEC99376.1"/>
    </source>
</evidence>
<gene>
    <name evidence="6" type="primary">guaB1</name>
    <name evidence="12" type="ORF">KVA01_15310</name>
</gene>
<dbReference type="InterPro" id="IPR046342">
    <property type="entry name" value="CBS_dom_sf"/>
</dbReference>
<keyword evidence="2" id="KW-0677">Repeat</keyword>
<dbReference type="SUPFAM" id="SSF51412">
    <property type="entry name" value="Inosine monophosphate dehydrogenase (IMPDH)"/>
    <property type="match status" value="1"/>
</dbReference>
<dbReference type="InterPro" id="IPR000644">
    <property type="entry name" value="CBS_dom"/>
</dbReference>
<dbReference type="SUPFAM" id="SSF54631">
    <property type="entry name" value="CBS-domain pair"/>
    <property type="match status" value="1"/>
</dbReference>
<dbReference type="PIRSF" id="PIRSF000130">
    <property type="entry name" value="IMPDH"/>
    <property type="match status" value="1"/>
</dbReference>
<evidence type="ECO:0000256" key="2">
    <source>
        <dbReference type="ARBA" id="ARBA00022737"/>
    </source>
</evidence>
<dbReference type="CDD" id="cd02205">
    <property type="entry name" value="CBS_pair_SF"/>
    <property type="match status" value="1"/>
</dbReference>
<evidence type="ECO:0000256" key="8">
    <source>
        <dbReference type="PIRSR" id="PIRSR000130-3"/>
    </source>
</evidence>
<dbReference type="AlphaFoldDB" id="A0A4Y4D445"/>
<dbReference type="Pfam" id="PF00571">
    <property type="entry name" value="CBS"/>
    <property type="match status" value="1"/>
</dbReference>
<evidence type="ECO:0000256" key="6">
    <source>
        <dbReference type="HAMAP-Rule" id="MF_02250"/>
    </source>
</evidence>
<accession>A0A4Y4D445</accession>
<keyword evidence="1 6" id="KW-0660">Purine salvage</keyword>
<evidence type="ECO:0000256" key="9">
    <source>
        <dbReference type="PIRSR" id="PIRSR000130-4"/>
    </source>
</evidence>
<dbReference type="NCBIfam" id="TIGR01303">
    <property type="entry name" value="IMP_DH_rel_1"/>
    <property type="match status" value="1"/>
</dbReference>
<dbReference type="GO" id="GO:0006166">
    <property type="term" value="P:purine ribonucleoside salvage"/>
    <property type="evidence" value="ECO:0007669"/>
    <property type="project" value="UniProtKB-KW"/>
</dbReference>
<keyword evidence="9" id="KW-0630">Potassium</keyword>
<dbReference type="FunFam" id="3.20.20.70:FF:000424">
    <property type="entry name" value="Inosine-5'-monophosphate dehydrogenase 2"/>
    <property type="match status" value="1"/>
</dbReference>
<dbReference type="InterPro" id="IPR005991">
    <property type="entry name" value="GUAB1"/>
</dbReference>
<evidence type="ECO:0000256" key="5">
    <source>
        <dbReference type="ARBA" id="ARBA00023122"/>
    </source>
</evidence>
<dbReference type="GO" id="GO:0003920">
    <property type="term" value="F:GMP reductase activity"/>
    <property type="evidence" value="ECO:0007669"/>
    <property type="project" value="UniProtKB-UniRule"/>
</dbReference>
<dbReference type="Gene3D" id="3.20.20.70">
    <property type="entry name" value="Aldolase class I"/>
    <property type="match status" value="1"/>
</dbReference>
<dbReference type="NCBIfam" id="NF005869">
    <property type="entry name" value="PRK07807.1"/>
    <property type="match status" value="1"/>
</dbReference>
<evidence type="ECO:0000256" key="7">
    <source>
        <dbReference type="PIRSR" id="PIRSR000130-1"/>
    </source>
</evidence>
<dbReference type="GO" id="GO:0032264">
    <property type="term" value="P:IMP salvage"/>
    <property type="evidence" value="ECO:0007669"/>
    <property type="project" value="UniProtKB-UniRule"/>
</dbReference>
<feature type="binding site" evidence="6">
    <location>
        <begin position="301"/>
        <end position="303"/>
    </location>
    <ligand>
        <name>NADP(+)</name>
        <dbReference type="ChEBI" id="CHEBI:58349"/>
    </ligand>
</feature>
<dbReference type="HAMAP" id="MF_02250">
    <property type="entry name" value="GMPR_GuaB1"/>
    <property type="match status" value="1"/>
</dbReference>
<name>A0A4Y4D445_KOCVA</name>
<dbReference type="CDD" id="cd00381">
    <property type="entry name" value="IMPDH"/>
    <property type="match status" value="1"/>
</dbReference>
<dbReference type="InterPro" id="IPR001093">
    <property type="entry name" value="IMP_DH_GMPRt"/>
</dbReference>
<keyword evidence="3 6" id="KW-0521">NADP</keyword>
<dbReference type="InterPro" id="IPR050139">
    <property type="entry name" value="GMP_reductase"/>
</dbReference>
<comment type="catalytic activity">
    <reaction evidence="6">
        <text>IMP + NH4(+) + NADP(+) = GMP + NADPH + 2 H(+)</text>
        <dbReference type="Rhea" id="RHEA:17185"/>
        <dbReference type="ChEBI" id="CHEBI:15378"/>
        <dbReference type="ChEBI" id="CHEBI:28938"/>
        <dbReference type="ChEBI" id="CHEBI:57783"/>
        <dbReference type="ChEBI" id="CHEBI:58053"/>
        <dbReference type="ChEBI" id="CHEBI:58115"/>
        <dbReference type="ChEBI" id="CHEBI:58349"/>
        <dbReference type="EC" id="1.7.1.7"/>
    </reaction>
</comment>
<keyword evidence="5 10" id="KW-0129">CBS domain</keyword>
<dbReference type="Pfam" id="PF00478">
    <property type="entry name" value="IMPDH"/>
    <property type="match status" value="1"/>
</dbReference>
<comment type="function">
    <text evidence="6">Involved in the purine-salvage pathway. Catalyzes the NADPH-dependent conversion of GMP to IMP.</text>
</comment>
<dbReference type="OrthoDB" id="9805398at2"/>
<keyword evidence="8" id="KW-0520">NAD</keyword>
<keyword evidence="13" id="KW-1185">Reference proteome</keyword>
<dbReference type="GO" id="GO:0005829">
    <property type="term" value="C:cytosol"/>
    <property type="evidence" value="ECO:0007669"/>
    <property type="project" value="TreeGrafter"/>
</dbReference>
<dbReference type="PANTHER" id="PTHR43170:SF5">
    <property type="entry name" value="GMP REDUCTASE"/>
    <property type="match status" value="1"/>
</dbReference>
<evidence type="ECO:0000256" key="10">
    <source>
        <dbReference type="PROSITE-ProRule" id="PRU00703"/>
    </source>
</evidence>
<protein>
    <recommendedName>
        <fullName evidence="6">GMP reductase</fullName>
        <ecNumber evidence="6">1.7.1.7</ecNumber>
    </recommendedName>
    <alternativeName>
        <fullName evidence="6">Guanosine 5'-monophosphate reductase</fullName>
        <shortName evidence="6">GMPR</shortName>
    </alternativeName>
</protein>
<reference evidence="12 13" key="1">
    <citation type="submission" date="2019-06" db="EMBL/GenBank/DDBJ databases">
        <title>Whole genome shotgun sequence of Kocuria varians NBRC 15358.</title>
        <authorList>
            <person name="Hosoyama A."/>
            <person name="Uohara A."/>
            <person name="Ohji S."/>
            <person name="Ichikawa N."/>
        </authorList>
    </citation>
    <scope>NUCLEOTIDE SEQUENCE [LARGE SCALE GENOMIC DNA]</scope>
    <source>
        <strain evidence="12 13">NBRC 15358</strain>
    </source>
</reference>
<evidence type="ECO:0000313" key="13">
    <source>
        <dbReference type="Proteomes" id="UP000315730"/>
    </source>
</evidence>
<feature type="active site" description="Thioimidate intermediate" evidence="6 7">
    <location>
        <position position="308"/>
    </location>
</feature>
<proteinExistence type="inferred from homology"/>
<keyword evidence="4 6" id="KW-0560">Oxidoreductase</keyword>
<feature type="domain" description="CBS" evidence="11">
    <location>
        <begin position="90"/>
        <end position="151"/>
    </location>
</feature>
<comment type="caution">
    <text evidence="12">The sequence shown here is derived from an EMBL/GenBank/DDBJ whole genome shotgun (WGS) entry which is preliminary data.</text>
</comment>
<dbReference type="Proteomes" id="UP000315730">
    <property type="component" value="Unassembled WGS sequence"/>
</dbReference>
<sequence>MRYLTNPTTDLTYNDVFLVPSMSRVTSRFDVDLTPQDGTGATIPLVAANMTAVTGRRMVETMARRGGLGILPQDVPLEVIAEVVAWVKERSPLYETPVVLDASSTVHDALGIMHKRPHGAVLVTDAAGHYIGVVLDSDCRDVDRFTQLGELARADGPVVQESELSVASDPSALHTAYETLSDARVKAAPVLRGRAVVGLLTRQGLVRSSIYRPALDAAGRLRVGAAVGINGDVSAKAAQLLDAGVDVLVVDTAHGHQLKALDAIAAVRALDPQVPVVAGNVVTADGVRDLVSAGADIVKVGVGPGAMCTTRMMTAVGRPQFSAVLECAEAAADLGAHVWADGGVKHPRDVALALAAGASQVMVGSWFAGTHESPGELNVAADGRAYKESFGMASARAVRHRTAGEDRFARARKALFEEGISNSTMYLDPQRPGVEDLVDHITSGVRSSMTYAGAASLEQFAGRAVVGIQSQSGYDEGRPRSESWS</sequence>
<dbReference type="InterPro" id="IPR013785">
    <property type="entry name" value="Aldolase_TIM"/>
</dbReference>
<feature type="binding site" evidence="8">
    <location>
        <begin position="301"/>
        <end position="303"/>
    </location>
    <ligand>
        <name>NAD(+)</name>
        <dbReference type="ChEBI" id="CHEBI:57540"/>
    </ligand>
</feature>
<dbReference type="EC" id="1.7.1.7" evidence="6"/>
<evidence type="ECO:0000256" key="4">
    <source>
        <dbReference type="ARBA" id="ARBA00023002"/>
    </source>
</evidence>
<comment type="cofactor">
    <cofactor evidence="6">
        <name>a monovalent cation</name>
        <dbReference type="ChEBI" id="CHEBI:60242"/>
    </cofactor>
</comment>
<evidence type="ECO:0000259" key="11">
    <source>
        <dbReference type="PROSITE" id="PS51371"/>
    </source>
</evidence>
<comment type="similarity">
    <text evidence="6">Belongs to the IMPDH/GMPR family. GuaB1 subfamily.</text>
</comment>
<comment type="pathway">
    <text evidence="6">Purine metabolism; IMP biosynthesis via salvage pathway.</text>
</comment>
<feature type="binding site" description="in other chain" evidence="9">
    <location>
        <position position="308"/>
    </location>
    <ligand>
        <name>K(+)</name>
        <dbReference type="ChEBI" id="CHEBI:29103"/>
        <note>ligand shared between two tetrameric partners</note>
    </ligand>
</feature>
<dbReference type="RefSeq" id="WP_141269642.1">
    <property type="nucleotide sequence ID" value="NZ_BJNW01000012.1"/>
</dbReference>
<dbReference type="EMBL" id="BJNW01000012">
    <property type="protein sequence ID" value="GEC99376.1"/>
    <property type="molecule type" value="Genomic_DNA"/>
</dbReference>
<dbReference type="GO" id="GO:0003938">
    <property type="term" value="F:IMP dehydrogenase activity"/>
    <property type="evidence" value="ECO:0007669"/>
    <property type="project" value="InterPro"/>
</dbReference>
<dbReference type="PANTHER" id="PTHR43170">
    <property type="entry name" value="GMP REDUCTASE"/>
    <property type="match status" value="1"/>
</dbReference>
<feature type="binding site" description="in other chain" evidence="9">
    <location>
        <position position="305"/>
    </location>
    <ligand>
        <name>K(+)</name>
        <dbReference type="ChEBI" id="CHEBI:29103"/>
        <note>ligand shared between two tetrameric partners</note>
    </ligand>
</feature>
<dbReference type="PROSITE" id="PS51371">
    <property type="entry name" value="CBS"/>
    <property type="match status" value="1"/>
</dbReference>
<dbReference type="SMART" id="SM01240">
    <property type="entry name" value="IMPDH"/>
    <property type="match status" value="1"/>
</dbReference>
<feature type="active site" description="Proton acceptor" evidence="7">
    <location>
        <position position="407"/>
    </location>
</feature>
<dbReference type="STRING" id="1272.GCA_900014985_01529"/>
<organism evidence="12 13">
    <name type="scientific">Kocuria varians</name>
    <name type="common">Micrococcus varians</name>
    <dbReference type="NCBI Taxonomy" id="1272"/>
    <lineage>
        <taxon>Bacteria</taxon>
        <taxon>Bacillati</taxon>
        <taxon>Actinomycetota</taxon>
        <taxon>Actinomycetes</taxon>
        <taxon>Micrococcales</taxon>
        <taxon>Micrococcaceae</taxon>
        <taxon>Kocuria</taxon>
    </lineage>
</organism>